<dbReference type="InterPro" id="IPR004437">
    <property type="entry name" value="ParB/RepB/Spo0J"/>
</dbReference>
<evidence type="ECO:0000256" key="1">
    <source>
        <dbReference type="ARBA" id="ARBA00006295"/>
    </source>
</evidence>
<dbReference type="EMBL" id="QWLB01000055">
    <property type="protein sequence ID" value="RIH91150.1"/>
    <property type="molecule type" value="Genomic_DNA"/>
</dbReference>
<evidence type="ECO:0000313" key="4">
    <source>
        <dbReference type="Proteomes" id="UP000266178"/>
    </source>
</evidence>
<dbReference type="InterPro" id="IPR003115">
    <property type="entry name" value="ParB_N"/>
</dbReference>
<evidence type="ECO:0000259" key="2">
    <source>
        <dbReference type="SMART" id="SM00470"/>
    </source>
</evidence>
<comment type="similarity">
    <text evidence="1">Belongs to the ParB family.</text>
</comment>
<dbReference type="GO" id="GO:0007059">
    <property type="term" value="P:chromosome segregation"/>
    <property type="evidence" value="ECO:0007669"/>
    <property type="project" value="TreeGrafter"/>
</dbReference>
<dbReference type="SUPFAM" id="SSF110849">
    <property type="entry name" value="ParB/Sulfiredoxin"/>
    <property type="match status" value="1"/>
</dbReference>
<feature type="domain" description="ParB-like N-terminal" evidence="2">
    <location>
        <begin position="28"/>
        <end position="116"/>
    </location>
</feature>
<organism evidence="3 4">
    <name type="scientific">Meiothermus granaticius NBRC 107808</name>
    <dbReference type="NCBI Taxonomy" id="1227551"/>
    <lineage>
        <taxon>Bacteria</taxon>
        <taxon>Thermotogati</taxon>
        <taxon>Deinococcota</taxon>
        <taxon>Deinococci</taxon>
        <taxon>Thermales</taxon>
        <taxon>Thermaceae</taxon>
        <taxon>Meiothermus</taxon>
    </lineage>
</organism>
<evidence type="ECO:0000313" key="3">
    <source>
        <dbReference type="EMBL" id="RIH91150.1"/>
    </source>
</evidence>
<accession>A0A399F517</accession>
<name>A0A399F517_9DEIN</name>
<dbReference type="RefSeq" id="WP_147021221.1">
    <property type="nucleotide sequence ID" value="NZ_BJXM01000029.1"/>
</dbReference>
<dbReference type="PANTHER" id="PTHR33375:SF1">
    <property type="entry name" value="CHROMOSOME-PARTITIONING PROTEIN PARB-RELATED"/>
    <property type="match status" value="1"/>
</dbReference>
<proteinExistence type="inferred from homology"/>
<reference evidence="3 4" key="1">
    <citation type="submission" date="2018-08" db="EMBL/GenBank/DDBJ databases">
        <title>Meiothermus granaticius genome AF-68 sequencing project.</title>
        <authorList>
            <person name="Da Costa M.S."/>
            <person name="Albuquerque L."/>
            <person name="Raposo P."/>
            <person name="Froufe H.J.C."/>
            <person name="Barroso C.S."/>
            <person name="Egas C."/>
        </authorList>
    </citation>
    <scope>NUCLEOTIDE SEQUENCE [LARGE SCALE GENOMIC DNA]</scope>
    <source>
        <strain evidence="3 4">AF-68</strain>
    </source>
</reference>
<sequence>MDEAAKPTLSPEILATGVAYRYLDRKVTTVPTGFLRPHPDQPRRFFDPQAMAELVEDIRYNGILSPLLVMEQGADLLILSGERRWRAAQELGLEEVPCVIIHNDARASEWMFSANKQQRLQVFERNWYLWKAMHGILQAFQPETGFAESGEILRYLHNPKGARVQPERIPDWVLQRYGPLKEDLEVVLRSMGSSLEEVATFIAAWEGLHPLVQEALEKGQTYWQAARLLNPWIRRLRRELGPDHPEASEESLREFIRQMGQLSQRQMRTVLQEEMDRLVGQPEKPPAREAGLQRIVKHWWKKSSLMPDMDQRDELHRLLKELEASVAEVEAFLREKGVDPWA</sequence>
<dbReference type="PANTHER" id="PTHR33375">
    <property type="entry name" value="CHROMOSOME-PARTITIONING PROTEIN PARB-RELATED"/>
    <property type="match status" value="1"/>
</dbReference>
<dbReference type="Pfam" id="PF02195">
    <property type="entry name" value="ParB_N"/>
    <property type="match status" value="1"/>
</dbReference>
<dbReference type="Gene3D" id="3.90.1530.10">
    <property type="entry name" value="Conserved hypothetical protein from pyrococcus furiosus pfu- 392566-001, ParB domain"/>
    <property type="match status" value="1"/>
</dbReference>
<dbReference type="NCBIfam" id="TIGR00180">
    <property type="entry name" value="parB_part"/>
    <property type="match status" value="1"/>
</dbReference>
<protein>
    <submittedName>
        <fullName evidence="3">Chromosome-partitioning protein Spo0J</fullName>
    </submittedName>
</protein>
<gene>
    <name evidence="3" type="primary">spo0C_4</name>
    <name evidence="3" type="ORF">Mgrana_02934</name>
</gene>
<dbReference type="OrthoDB" id="525900at2"/>
<dbReference type="GO" id="GO:0005694">
    <property type="term" value="C:chromosome"/>
    <property type="evidence" value="ECO:0007669"/>
    <property type="project" value="TreeGrafter"/>
</dbReference>
<dbReference type="SMART" id="SM00470">
    <property type="entry name" value="ParB"/>
    <property type="match status" value="1"/>
</dbReference>
<dbReference type="AlphaFoldDB" id="A0A399F517"/>
<comment type="caution">
    <text evidence="3">The sequence shown here is derived from an EMBL/GenBank/DDBJ whole genome shotgun (WGS) entry which is preliminary data.</text>
</comment>
<dbReference type="InterPro" id="IPR036086">
    <property type="entry name" value="ParB/Sulfiredoxin_sf"/>
</dbReference>
<dbReference type="GO" id="GO:0003677">
    <property type="term" value="F:DNA binding"/>
    <property type="evidence" value="ECO:0007669"/>
    <property type="project" value="InterPro"/>
</dbReference>
<keyword evidence="4" id="KW-1185">Reference proteome</keyword>
<dbReference type="InterPro" id="IPR050336">
    <property type="entry name" value="Chromosome_partition/occlusion"/>
</dbReference>
<dbReference type="Proteomes" id="UP000266178">
    <property type="component" value="Unassembled WGS sequence"/>
</dbReference>